<dbReference type="EMBL" id="CABPRJ010000953">
    <property type="protein sequence ID" value="VVC32135.1"/>
    <property type="molecule type" value="Genomic_DNA"/>
</dbReference>
<feature type="region of interest" description="Disordered" evidence="1">
    <location>
        <begin position="16"/>
        <end position="38"/>
    </location>
</feature>
<gene>
    <name evidence="2" type="ORF">CINCED_3A007561</name>
</gene>
<feature type="compositionally biased region" description="Basic and acidic residues" evidence="1">
    <location>
        <begin position="124"/>
        <end position="136"/>
    </location>
</feature>
<dbReference type="OrthoDB" id="5920083at2759"/>
<sequence>MSIAALLQAAEYLERRERGKFSTPPPPPPPPSAAPDTAAAATAVATYAAANTNRANTVISAADRVNTVVFFAEAEHGYASPMPITIDLKGKRQKTKKSQGNRTTHNELEKNRPGDSVPPRAVRKPGDPLASRDESAVERTMFSRFAEPDRVPYLSTRRTVRRPANPKRPCGSPRLQTPSVIVGRAAKRNCRGKAREVVRDFVPGRAIHSSKTTSMVDYRRQLFRREKKNNGQRANGVHLSTCAWRVVVRGTTTHTRLTSYRVTFSAVYRAPLEIAVFSHCTGLSCVNIECALHQPHVHSSGVPRCTPCVKCVRHLSRSKLTESQHWFRRRPIGEPIRKYATRRAAGAAVGACLSPGGRSRHKSSATRVWHSSTRTVNYDPYFQYSEEINQCVSFYYYEI</sequence>
<feature type="compositionally biased region" description="Pro residues" evidence="1">
    <location>
        <begin position="23"/>
        <end position="33"/>
    </location>
</feature>
<dbReference type="AlphaFoldDB" id="A0A5E4MIT6"/>
<organism evidence="2 3">
    <name type="scientific">Cinara cedri</name>
    <dbReference type="NCBI Taxonomy" id="506608"/>
    <lineage>
        <taxon>Eukaryota</taxon>
        <taxon>Metazoa</taxon>
        <taxon>Ecdysozoa</taxon>
        <taxon>Arthropoda</taxon>
        <taxon>Hexapoda</taxon>
        <taxon>Insecta</taxon>
        <taxon>Pterygota</taxon>
        <taxon>Neoptera</taxon>
        <taxon>Paraneoptera</taxon>
        <taxon>Hemiptera</taxon>
        <taxon>Sternorrhyncha</taxon>
        <taxon>Aphidomorpha</taxon>
        <taxon>Aphidoidea</taxon>
        <taxon>Aphididae</taxon>
        <taxon>Lachninae</taxon>
        <taxon>Cinara</taxon>
    </lineage>
</organism>
<evidence type="ECO:0000313" key="2">
    <source>
        <dbReference type="EMBL" id="VVC32135.1"/>
    </source>
</evidence>
<reference evidence="2 3" key="1">
    <citation type="submission" date="2019-08" db="EMBL/GenBank/DDBJ databases">
        <authorList>
            <person name="Alioto T."/>
            <person name="Alioto T."/>
            <person name="Gomez Garrido J."/>
        </authorList>
    </citation>
    <scope>NUCLEOTIDE SEQUENCE [LARGE SCALE GENOMIC DNA]</scope>
</reference>
<proteinExistence type="predicted"/>
<keyword evidence="3" id="KW-1185">Reference proteome</keyword>
<feature type="compositionally biased region" description="Basic and acidic residues" evidence="1">
    <location>
        <begin position="104"/>
        <end position="113"/>
    </location>
</feature>
<feature type="region of interest" description="Disordered" evidence="1">
    <location>
        <begin position="85"/>
        <end position="136"/>
    </location>
</feature>
<accession>A0A5E4MIT6</accession>
<evidence type="ECO:0000313" key="3">
    <source>
        <dbReference type="Proteomes" id="UP000325440"/>
    </source>
</evidence>
<evidence type="ECO:0000256" key="1">
    <source>
        <dbReference type="SAM" id="MobiDB-lite"/>
    </source>
</evidence>
<name>A0A5E4MIT6_9HEMI</name>
<protein>
    <submittedName>
        <fullName evidence="2">Uncharacterized protein</fullName>
    </submittedName>
</protein>
<dbReference type="Proteomes" id="UP000325440">
    <property type="component" value="Unassembled WGS sequence"/>
</dbReference>